<keyword evidence="3" id="KW-1185">Reference proteome</keyword>
<feature type="compositionally biased region" description="Polar residues" evidence="1">
    <location>
        <begin position="24"/>
        <end position="34"/>
    </location>
</feature>
<feature type="region of interest" description="Disordered" evidence="1">
    <location>
        <begin position="18"/>
        <end position="54"/>
    </location>
</feature>
<name>A0A165PHE6_9APHY</name>
<evidence type="ECO:0000256" key="1">
    <source>
        <dbReference type="SAM" id="MobiDB-lite"/>
    </source>
</evidence>
<sequence length="91" mass="10038">MQAVQTKLNFFWTFHVKQPKSGDASASTETSPDSLPSRGLHSPSLPLRYDPSTDVRPHEYSRGLSFWVVQTCYSVYVGRGKSGGSQGDSDK</sequence>
<dbReference type="Proteomes" id="UP000076727">
    <property type="component" value="Unassembled WGS sequence"/>
</dbReference>
<dbReference type="EMBL" id="KV429069">
    <property type="protein sequence ID" value="KZT68219.1"/>
    <property type="molecule type" value="Genomic_DNA"/>
</dbReference>
<protein>
    <submittedName>
        <fullName evidence="2">Uncharacterized protein</fullName>
    </submittedName>
</protein>
<organism evidence="2 3">
    <name type="scientific">Daedalea quercina L-15889</name>
    <dbReference type="NCBI Taxonomy" id="1314783"/>
    <lineage>
        <taxon>Eukaryota</taxon>
        <taxon>Fungi</taxon>
        <taxon>Dikarya</taxon>
        <taxon>Basidiomycota</taxon>
        <taxon>Agaricomycotina</taxon>
        <taxon>Agaricomycetes</taxon>
        <taxon>Polyporales</taxon>
        <taxon>Fomitopsis</taxon>
    </lineage>
</organism>
<evidence type="ECO:0000313" key="3">
    <source>
        <dbReference type="Proteomes" id="UP000076727"/>
    </source>
</evidence>
<gene>
    <name evidence="2" type="ORF">DAEQUDRAFT_728265</name>
</gene>
<accession>A0A165PHE6</accession>
<dbReference type="AlphaFoldDB" id="A0A165PHE6"/>
<evidence type="ECO:0000313" key="2">
    <source>
        <dbReference type="EMBL" id="KZT68219.1"/>
    </source>
</evidence>
<proteinExistence type="predicted"/>
<reference evidence="2 3" key="1">
    <citation type="journal article" date="2016" name="Mol. Biol. Evol.">
        <title>Comparative Genomics of Early-Diverging Mushroom-Forming Fungi Provides Insights into the Origins of Lignocellulose Decay Capabilities.</title>
        <authorList>
            <person name="Nagy L.G."/>
            <person name="Riley R."/>
            <person name="Tritt A."/>
            <person name="Adam C."/>
            <person name="Daum C."/>
            <person name="Floudas D."/>
            <person name="Sun H."/>
            <person name="Yadav J.S."/>
            <person name="Pangilinan J."/>
            <person name="Larsson K.H."/>
            <person name="Matsuura K."/>
            <person name="Barry K."/>
            <person name="Labutti K."/>
            <person name="Kuo R."/>
            <person name="Ohm R.A."/>
            <person name="Bhattacharya S.S."/>
            <person name="Shirouzu T."/>
            <person name="Yoshinaga Y."/>
            <person name="Martin F.M."/>
            <person name="Grigoriev I.V."/>
            <person name="Hibbett D.S."/>
        </authorList>
    </citation>
    <scope>NUCLEOTIDE SEQUENCE [LARGE SCALE GENOMIC DNA]</scope>
    <source>
        <strain evidence="2 3">L-15889</strain>
    </source>
</reference>